<feature type="region of interest" description="Disordered" evidence="1">
    <location>
        <begin position="1"/>
        <end position="21"/>
    </location>
</feature>
<evidence type="ECO:0000313" key="3">
    <source>
        <dbReference type="Proteomes" id="UP000438983"/>
    </source>
</evidence>
<protein>
    <submittedName>
        <fullName evidence="2">Uncharacterized protein</fullName>
    </submittedName>
</protein>
<gene>
    <name evidence="2" type="ORF">GQA94_15840</name>
</gene>
<sequence length="74" mass="8008">MQRTRSIGSRTGHTTPPPAAKYAVVTNPGTLFQAVDVYSATLQSAQEWAASTREPGLEVDVMRVRPDGSLTTEF</sequence>
<dbReference type="Proteomes" id="UP000438983">
    <property type="component" value="Chromosome"/>
</dbReference>
<evidence type="ECO:0000313" key="2">
    <source>
        <dbReference type="EMBL" id="QGZ31463.1"/>
    </source>
</evidence>
<proteinExistence type="predicted"/>
<reference evidence="2 3" key="1">
    <citation type="submission" date="2019-12" db="EMBL/GenBank/DDBJ databases">
        <title>Complete genome sequence of Pseudomonas stutzeri.</title>
        <authorList>
            <person name="Lim S.R."/>
            <person name="Kim J.H."/>
        </authorList>
    </citation>
    <scope>NUCLEOTIDE SEQUENCE [LARGE SCALE GENOMIC DNA]</scope>
    <source>
        <strain evidence="2 3">PM101005</strain>
    </source>
</reference>
<dbReference type="RefSeq" id="WP_158188924.1">
    <property type="nucleotide sequence ID" value="NZ_CP046902.1"/>
</dbReference>
<dbReference type="AlphaFoldDB" id="A0A6I6LQ83"/>
<name>A0A6I6LQ83_STUST</name>
<organism evidence="2 3">
    <name type="scientific">Stutzerimonas stutzeri</name>
    <name type="common">Pseudomonas stutzeri</name>
    <dbReference type="NCBI Taxonomy" id="316"/>
    <lineage>
        <taxon>Bacteria</taxon>
        <taxon>Pseudomonadati</taxon>
        <taxon>Pseudomonadota</taxon>
        <taxon>Gammaproteobacteria</taxon>
        <taxon>Pseudomonadales</taxon>
        <taxon>Pseudomonadaceae</taxon>
        <taxon>Stutzerimonas</taxon>
    </lineage>
</organism>
<dbReference type="EMBL" id="CP046902">
    <property type="protein sequence ID" value="QGZ31463.1"/>
    <property type="molecule type" value="Genomic_DNA"/>
</dbReference>
<evidence type="ECO:0000256" key="1">
    <source>
        <dbReference type="SAM" id="MobiDB-lite"/>
    </source>
</evidence>
<accession>A0A6I6LQ83</accession>
<feature type="compositionally biased region" description="Polar residues" evidence="1">
    <location>
        <begin position="1"/>
        <end position="14"/>
    </location>
</feature>
<dbReference type="OrthoDB" id="9947590at2"/>